<dbReference type="Proteomes" id="UP001194468">
    <property type="component" value="Unassembled WGS sequence"/>
</dbReference>
<reference evidence="3" key="1">
    <citation type="submission" date="2019-10" db="EMBL/GenBank/DDBJ databases">
        <authorList>
            <consortium name="DOE Joint Genome Institute"/>
            <person name="Kuo A."/>
            <person name="Miyauchi S."/>
            <person name="Kiss E."/>
            <person name="Drula E."/>
            <person name="Kohler A."/>
            <person name="Sanchez-Garcia M."/>
            <person name="Andreopoulos B."/>
            <person name="Barry K.W."/>
            <person name="Bonito G."/>
            <person name="Buee M."/>
            <person name="Carver A."/>
            <person name="Chen C."/>
            <person name="Cichocki N."/>
            <person name="Clum A."/>
            <person name="Culley D."/>
            <person name="Crous P.W."/>
            <person name="Fauchery L."/>
            <person name="Girlanda M."/>
            <person name="Hayes R."/>
            <person name="Keri Z."/>
            <person name="LaButti K."/>
            <person name="Lipzen A."/>
            <person name="Lombard V."/>
            <person name="Magnuson J."/>
            <person name="Maillard F."/>
            <person name="Morin E."/>
            <person name="Murat C."/>
            <person name="Nolan M."/>
            <person name="Ohm R."/>
            <person name="Pangilinan J."/>
            <person name="Pereira M."/>
            <person name="Perotto S."/>
            <person name="Peter M."/>
            <person name="Riley R."/>
            <person name="Sitrit Y."/>
            <person name="Stielow B."/>
            <person name="Szollosi G."/>
            <person name="Zifcakova L."/>
            <person name="Stursova M."/>
            <person name="Spatafora J.W."/>
            <person name="Tedersoo L."/>
            <person name="Vaario L.-M."/>
            <person name="Yamada A."/>
            <person name="Yan M."/>
            <person name="Wang P."/>
            <person name="Xu J."/>
            <person name="Bruns T."/>
            <person name="Baldrian P."/>
            <person name="Vilgalys R."/>
            <person name="Henrissat B."/>
            <person name="Grigoriev I.V."/>
            <person name="Hibbett D."/>
            <person name="Nagy L.G."/>
            <person name="Martin F.M."/>
        </authorList>
    </citation>
    <scope>NUCLEOTIDE SEQUENCE</scope>
    <source>
        <strain evidence="3">BED1</strain>
    </source>
</reference>
<comment type="caution">
    <text evidence="3">The sequence shown here is derived from an EMBL/GenBank/DDBJ whole genome shotgun (WGS) entry which is preliminary data.</text>
</comment>
<accession>A0AAD4C1Q3</accession>
<protein>
    <recommendedName>
        <fullName evidence="2">BRCA2 OB1 domain-containing protein</fullName>
    </recommendedName>
</protein>
<feature type="region of interest" description="Disordered" evidence="1">
    <location>
        <begin position="367"/>
        <end position="423"/>
    </location>
</feature>
<feature type="region of interest" description="Disordered" evidence="1">
    <location>
        <begin position="194"/>
        <end position="253"/>
    </location>
</feature>
<gene>
    <name evidence="3" type="ORF">L210DRAFT_3757880</name>
</gene>
<feature type="domain" description="BRCA2 OB1" evidence="2">
    <location>
        <begin position="550"/>
        <end position="671"/>
    </location>
</feature>
<dbReference type="PANTHER" id="PTHR11289:SF0">
    <property type="entry name" value="BREAST CANCER TYPE 2 SUSCEPTIBILITY PROTEIN"/>
    <property type="match status" value="1"/>
</dbReference>
<dbReference type="GO" id="GO:0006355">
    <property type="term" value="P:regulation of DNA-templated transcription"/>
    <property type="evidence" value="ECO:0007669"/>
    <property type="project" value="TreeGrafter"/>
</dbReference>
<keyword evidence="4" id="KW-1185">Reference proteome</keyword>
<evidence type="ECO:0000259" key="2">
    <source>
        <dbReference type="Pfam" id="PF09103"/>
    </source>
</evidence>
<evidence type="ECO:0000313" key="3">
    <source>
        <dbReference type="EMBL" id="KAF8445645.1"/>
    </source>
</evidence>
<dbReference type="Gene3D" id="2.40.50.140">
    <property type="entry name" value="Nucleic acid-binding proteins"/>
    <property type="match status" value="3"/>
</dbReference>
<evidence type="ECO:0000313" key="4">
    <source>
        <dbReference type="Proteomes" id="UP001194468"/>
    </source>
</evidence>
<dbReference type="AlphaFoldDB" id="A0AAD4C1Q3"/>
<dbReference type="Pfam" id="PF09103">
    <property type="entry name" value="BRCA-2_OB1"/>
    <property type="match status" value="1"/>
</dbReference>
<name>A0AAD4C1Q3_BOLED</name>
<proteinExistence type="predicted"/>
<dbReference type="InterPro" id="IPR012340">
    <property type="entry name" value="NA-bd_OB-fold"/>
</dbReference>
<feature type="compositionally biased region" description="Polar residues" evidence="1">
    <location>
        <begin position="234"/>
        <end position="246"/>
    </location>
</feature>
<dbReference type="InterPro" id="IPR015187">
    <property type="entry name" value="BRCA2_OB_1"/>
</dbReference>
<feature type="region of interest" description="Disordered" evidence="1">
    <location>
        <begin position="1"/>
        <end position="20"/>
    </location>
</feature>
<organism evidence="3 4">
    <name type="scientific">Boletus edulis BED1</name>
    <dbReference type="NCBI Taxonomy" id="1328754"/>
    <lineage>
        <taxon>Eukaryota</taxon>
        <taxon>Fungi</taxon>
        <taxon>Dikarya</taxon>
        <taxon>Basidiomycota</taxon>
        <taxon>Agaricomycotina</taxon>
        <taxon>Agaricomycetes</taxon>
        <taxon>Agaricomycetidae</taxon>
        <taxon>Boletales</taxon>
        <taxon>Boletineae</taxon>
        <taxon>Boletaceae</taxon>
        <taxon>Boletoideae</taxon>
        <taxon>Boletus</taxon>
    </lineage>
</organism>
<sequence length="927" mass="102467">MSLSDSPPTKRMRLSSPTFDDQVADLSQDDIDAFDSLDAQLSQSIPVRQSDEDPFRSGQATRIHAPFMSASAFELSDEPEPHDEAPEVDVAAWFNPDSSNSCVGFSAATTAFPVFQRPSAKGENAKSLFIPSPEPHDEAPEVDVAAWFNPDSSNACVGFSAATTAFPVFQRPSAKGENAKSLFIPSAAALREAEEKRKKWEEEAPPPDQLPTHDEPDLRPSSQIMSPPRAAFSSARNAYSSGQAPETPTPPSLFRSANTELQSLGTKRQTKAFKSPLISALPPMPSHRQVSTPSISSPLRGYHSSATVPFQSTPVVSPLRPSSVVNHVAAQKPLGFTPRHGTAAMKSKFVTPFKTLVKSATPRASVLENMKLPPTPSNPRASISRVYPPSVSSSHRPSKRNSDGRIFDLTPPPGRQTLATSGLRPQAYSAKQLEDMGINFKELSQVNPRTTPFYAFTTLSRSLPISPDPSSPLVLGRLAALEELHEKGCILAKQAWVDNHWPLVLWKLAGMVTLDPTSESDPLRKRWCWPEVIRQLMYRYERDLNSSSRPPLRLITIRDASAESPMVLCISDIIWPAGGTGEAIAAVQSHPELEVTDGWYRLRARVDAPLARAVRKGRIQIGRKIAVAGAKLSAERKEGSEILEAYNSNVLLLTGNSTHMAPWHTKLGFQRGPFIATLNSLTADGGNVAVMMLRVIKAYPVAYMEFVEDDDGQKQRVGPHDAKEELKLSTQWKTKRELHASSVWSEYEKRRDRLLDFAERLEQRAGPKFRSMYDDGPPDKIYDIYDALQEDIKATQSVISTISQEDAGWLARHIRERAVQERDVVSKEIEQELESTCPPRDVKVFCVVVVNDARTYKYPSTRTAQVTVWEVPGVSVSEGCTQNPFVPGQWYLVTNLVPTQASAWMDRSPGGEVYLSTRKNSKWTLVK</sequence>
<dbReference type="InterPro" id="IPR015525">
    <property type="entry name" value="BRCA2"/>
</dbReference>
<dbReference type="InterPro" id="IPR036315">
    <property type="entry name" value="BRCA2_hlx_sf"/>
</dbReference>
<dbReference type="CDD" id="cd04493">
    <property type="entry name" value="BRCA2DBD_OB1"/>
    <property type="match status" value="1"/>
</dbReference>
<dbReference type="SUPFAM" id="SSF50249">
    <property type="entry name" value="Nucleic acid-binding proteins"/>
    <property type="match status" value="2"/>
</dbReference>
<dbReference type="SUPFAM" id="SSF81872">
    <property type="entry name" value="BRCA2 helical domain"/>
    <property type="match status" value="1"/>
</dbReference>
<evidence type="ECO:0000256" key="1">
    <source>
        <dbReference type="SAM" id="MobiDB-lite"/>
    </source>
</evidence>
<dbReference type="PANTHER" id="PTHR11289">
    <property type="entry name" value="BREAST CANCER TYPE 2 SUSCEPTIBILITY PROTEIN BRCA2"/>
    <property type="match status" value="1"/>
</dbReference>
<dbReference type="EMBL" id="WHUW01000005">
    <property type="protein sequence ID" value="KAF8445645.1"/>
    <property type="molecule type" value="Genomic_DNA"/>
</dbReference>
<reference evidence="3" key="2">
    <citation type="journal article" date="2020" name="Nat. Commun.">
        <title>Large-scale genome sequencing of mycorrhizal fungi provides insights into the early evolution of symbiotic traits.</title>
        <authorList>
            <person name="Miyauchi S."/>
            <person name="Kiss E."/>
            <person name="Kuo A."/>
            <person name="Drula E."/>
            <person name="Kohler A."/>
            <person name="Sanchez-Garcia M."/>
            <person name="Morin E."/>
            <person name="Andreopoulos B."/>
            <person name="Barry K.W."/>
            <person name="Bonito G."/>
            <person name="Buee M."/>
            <person name="Carver A."/>
            <person name="Chen C."/>
            <person name="Cichocki N."/>
            <person name="Clum A."/>
            <person name="Culley D."/>
            <person name="Crous P.W."/>
            <person name="Fauchery L."/>
            <person name="Girlanda M."/>
            <person name="Hayes R.D."/>
            <person name="Keri Z."/>
            <person name="LaButti K."/>
            <person name="Lipzen A."/>
            <person name="Lombard V."/>
            <person name="Magnuson J."/>
            <person name="Maillard F."/>
            <person name="Murat C."/>
            <person name="Nolan M."/>
            <person name="Ohm R.A."/>
            <person name="Pangilinan J."/>
            <person name="Pereira M.F."/>
            <person name="Perotto S."/>
            <person name="Peter M."/>
            <person name="Pfister S."/>
            <person name="Riley R."/>
            <person name="Sitrit Y."/>
            <person name="Stielow J.B."/>
            <person name="Szollosi G."/>
            <person name="Zifcakova L."/>
            <person name="Stursova M."/>
            <person name="Spatafora J.W."/>
            <person name="Tedersoo L."/>
            <person name="Vaario L.M."/>
            <person name="Yamada A."/>
            <person name="Yan M."/>
            <person name="Wang P."/>
            <person name="Xu J."/>
            <person name="Bruns T."/>
            <person name="Baldrian P."/>
            <person name="Vilgalys R."/>
            <person name="Dunand C."/>
            <person name="Henrissat B."/>
            <person name="Grigoriev I.V."/>
            <person name="Hibbett D."/>
            <person name="Nagy L.G."/>
            <person name="Martin F.M."/>
        </authorList>
    </citation>
    <scope>NUCLEOTIDE SEQUENCE</scope>
    <source>
        <strain evidence="3">BED1</strain>
    </source>
</reference>
<dbReference type="GO" id="GO:0000724">
    <property type="term" value="P:double-strand break repair via homologous recombination"/>
    <property type="evidence" value="ECO:0007669"/>
    <property type="project" value="InterPro"/>
</dbReference>